<sequence length="173" mass="19346">MCCDMALSGYGMGSCWDGWRFTFDRCCFVGEAPAFHAGTKLLLRPPKPPAAPKPGSASSRPAGMECWQDDFTYAYCCLHKGTDCWDERFTRAACCDGIPDPLEALACKEQADLTVSCLLYTRNLALDLEQTPKHCPRERFFLLASLGPPLLGEDWTGTFWFQKPRGIEARLVY</sequence>
<protein>
    <submittedName>
        <fullName evidence="1">Uncharacterized protein</fullName>
    </submittedName>
</protein>
<evidence type="ECO:0000313" key="1">
    <source>
        <dbReference type="EMBL" id="CAE7523873.1"/>
    </source>
</evidence>
<dbReference type="Proteomes" id="UP000649617">
    <property type="component" value="Unassembled WGS sequence"/>
</dbReference>
<proteinExistence type="predicted"/>
<dbReference type="OrthoDB" id="435332at2759"/>
<dbReference type="AlphaFoldDB" id="A0A812TJC6"/>
<keyword evidence="2" id="KW-1185">Reference proteome</keyword>
<accession>A0A812TJC6</accession>
<gene>
    <name evidence="1" type="ORF">SPIL2461_LOCUS13743</name>
</gene>
<dbReference type="EMBL" id="CAJNIZ010030446">
    <property type="protein sequence ID" value="CAE7523873.1"/>
    <property type="molecule type" value="Genomic_DNA"/>
</dbReference>
<evidence type="ECO:0000313" key="2">
    <source>
        <dbReference type="Proteomes" id="UP000649617"/>
    </source>
</evidence>
<reference evidence="1" key="1">
    <citation type="submission" date="2021-02" db="EMBL/GenBank/DDBJ databases">
        <authorList>
            <person name="Dougan E. K."/>
            <person name="Rhodes N."/>
            <person name="Thang M."/>
            <person name="Chan C."/>
        </authorList>
    </citation>
    <scope>NUCLEOTIDE SEQUENCE</scope>
</reference>
<comment type="caution">
    <text evidence="1">The sequence shown here is derived from an EMBL/GenBank/DDBJ whole genome shotgun (WGS) entry which is preliminary data.</text>
</comment>
<name>A0A812TJC6_SYMPI</name>
<organism evidence="1 2">
    <name type="scientific">Symbiodinium pilosum</name>
    <name type="common">Dinoflagellate</name>
    <dbReference type="NCBI Taxonomy" id="2952"/>
    <lineage>
        <taxon>Eukaryota</taxon>
        <taxon>Sar</taxon>
        <taxon>Alveolata</taxon>
        <taxon>Dinophyceae</taxon>
        <taxon>Suessiales</taxon>
        <taxon>Symbiodiniaceae</taxon>
        <taxon>Symbiodinium</taxon>
    </lineage>
</organism>